<gene>
    <name evidence="2" type="ORF">SKAU_G00303280</name>
</gene>
<evidence type="ECO:0000313" key="2">
    <source>
        <dbReference type="EMBL" id="KAJ8346135.1"/>
    </source>
</evidence>
<comment type="caution">
    <text evidence="2">The sequence shown here is derived from an EMBL/GenBank/DDBJ whole genome shotgun (WGS) entry which is preliminary data.</text>
</comment>
<name>A0A9Q1ILD0_SYNKA</name>
<accession>A0A9Q1ILD0</accession>
<evidence type="ECO:0000313" key="3">
    <source>
        <dbReference type="Proteomes" id="UP001152622"/>
    </source>
</evidence>
<keyword evidence="3" id="KW-1185">Reference proteome</keyword>
<dbReference type="EMBL" id="JAINUF010000012">
    <property type="protein sequence ID" value="KAJ8346135.1"/>
    <property type="molecule type" value="Genomic_DNA"/>
</dbReference>
<feature type="region of interest" description="Disordered" evidence="1">
    <location>
        <begin position="1"/>
        <end position="84"/>
    </location>
</feature>
<dbReference type="AlphaFoldDB" id="A0A9Q1ILD0"/>
<reference evidence="2" key="1">
    <citation type="journal article" date="2023" name="Science">
        <title>Genome structures resolve the early diversification of teleost fishes.</title>
        <authorList>
            <person name="Parey E."/>
            <person name="Louis A."/>
            <person name="Montfort J."/>
            <person name="Bouchez O."/>
            <person name="Roques C."/>
            <person name="Iampietro C."/>
            <person name="Lluch J."/>
            <person name="Castinel A."/>
            <person name="Donnadieu C."/>
            <person name="Desvignes T."/>
            <person name="Floi Bucao C."/>
            <person name="Jouanno E."/>
            <person name="Wen M."/>
            <person name="Mejri S."/>
            <person name="Dirks R."/>
            <person name="Jansen H."/>
            <person name="Henkel C."/>
            <person name="Chen W.J."/>
            <person name="Zahm M."/>
            <person name="Cabau C."/>
            <person name="Klopp C."/>
            <person name="Thompson A.W."/>
            <person name="Robinson-Rechavi M."/>
            <person name="Braasch I."/>
            <person name="Lecointre G."/>
            <person name="Bobe J."/>
            <person name="Postlethwait J.H."/>
            <person name="Berthelot C."/>
            <person name="Roest Crollius H."/>
            <person name="Guiguen Y."/>
        </authorList>
    </citation>
    <scope>NUCLEOTIDE SEQUENCE</scope>
    <source>
        <strain evidence="2">WJC10195</strain>
    </source>
</reference>
<protein>
    <submittedName>
        <fullName evidence="2">Uncharacterized protein</fullName>
    </submittedName>
</protein>
<organism evidence="2 3">
    <name type="scientific">Synaphobranchus kaupii</name>
    <name type="common">Kaup's arrowtooth eel</name>
    <dbReference type="NCBI Taxonomy" id="118154"/>
    <lineage>
        <taxon>Eukaryota</taxon>
        <taxon>Metazoa</taxon>
        <taxon>Chordata</taxon>
        <taxon>Craniata</taxon>
        <taxon>Vertebrata</taxon>
        <taxon>Euteleostomi</taxon>
        <taxon>Actinopterygii</taxon>
        <taxon>Neopterygii</taxon>
        <taxon>Teleostei</taxon>
        <taxon>Anguilliformes</taxon>
        <taxon>Synaphobranchidae</taxon>
        <taxon>Synaphobranchus</taxon>
    </lineage>
</organism>
<proteinExistence type="predicted"/>
<sequence>MAGPALPSHPQQLSARLGQVRRGPGGLLKSRAGSERGSNGPQRALKMGGKRPLDRENNGSFLLRTNRATLRDPVTNARSTGDSG</sequence>
<evidence type="ECO:0000256" key="1">
    <source>
        <dbReference type="SAM" id="MobiDB-lite"/>
    </source>
</evidence>
<dbReference type="Proteomes" id="UP001152622">
    <property type="component" value="Chromosome 12"/>
</dbReference>